<evidence type="ECO:0000313" key="1">
    <source>
        <dbReference type="EMBL" id="GLY85256.1"/>
    </source>
</evidence>
<proteinExistence type="predicted"/>
<reference evidence="1" key="1">
    <citation type="submission" date="2023-03" db="EMBL/GenBank/DDBJ databases">
        <title>Actinoallomurus iriomotensis NBRC 103684.</title>
        <authorList>
            <person name="Ichikawa N."/>
            <person name="Sato H."/>
            <person name="Tonouchi N."/>
        </authorList>
    </citation>
    <scope>NUCLEOTIDE SEQUENCE</scope>
    <source>
        <strain evidence="1">NBRC 103684</strain>
    </source>
</reference>
<dbReference type="Proteomes" id="UP001165074">
    <property type="component" value="Unassembled WGS sequence"/>
</dbReference>
<comment type="caution">
    <text evidence="1">The sequence shown here is derived from an EMBL/GenBank/DDBJ whole genome shotgun (WGS) entry which is preliminary data.</text>
</comment>
<evidence type="ECO:0000313" key="2">
    <source>
        <dbReference type="Proteomes" id="UP001165074"/>
    </source>
</evidence>
<organism evidence="1 2">
    <name type="scientific">Actinoallomurus iriomotensis</name>
    <dbReference type="NCBI Taxonomy" id="478107"/>
    <lineage>
        <taxon>Bacteria</taxon>
        <taxon>Bacillati</taxon>
        <taxon>Actinomycetota</taxon>
        <taxon>Actinomycetes</taxon>
        <taxon>Streptosporangiales</taxon>
        <taxon>Thermomonosporaceae</taxon>
        <taxon>Actinoallomurus</taxon>
    </lineage>
</organism>
<name>A0A9W6RYS6_9ACTN</name>
<keyword evidence="2" id="KW-1185">Reference proteome</keyword>
<dbReference type="EMBL" id="BSTK01000004">
    <property type="protein sequence ID" value="GLY85256.1"/>
    <property type="molecule type" value="Genomic_DNA"/>
</dbReference>
<gene>
    <name evidence="1" type="ORF">Airi02_031850</name>
</gene>
<sequence>MRVVSGTPPGGSAQRAGNTARPYEVTVLFEPFRRLRAGRLFATVPGAGFGRSIVRSVARAPGGLDITVVRL</sequence>
<protein>
    <submittedName>
        <fullName evidence="1">Uncharacterized protein</fullName>
    </submittedName>
</protein>
<dbReference type="RefSeq" id="WP_285572078.1">
    <property type="nucleotide sequence ID" value="NZ_BSTK01000004.1"/>
</dbReference>
<dbReference type="AlphaFoldDB" id="A0A9W6RYS6"/>
<accession>A0A9W6RYS6</accession>